<dbReference type="EMBL" id="JARBHB010000002">
    <property type="protein sequence ID" value="KAJ8891815.1"/>
    <property type="molecule type" value="Genomic_DNA"/>
</dbReference>
<feature type="region of interest" description="Disordered" evidence="1">
    <location>
        <begin position="1"/>
        <end position="40"/>
    </location>
</feature>
<feature type="region of interest" description="Disordered" evidence="1">
    <location>
        <begin position="72"/>
        <end position="99"/>
    </location>
</feature>
<reference evidence="2 3" key="1">
    <citation type="submission" date="2023-02" db="EMBL/GenBank/DDBJ databases">
        <title>LHISI_Scaffold_Assembly.</title>
        <authorList>
            <person name="Stuart O.P."/>
            <person name="Cleave R."/>
            <person name="Magrath M.J.L."/>
            <person name="Mikheyev A.S."/>
        </authorList>
    </citation>
    <scope>NUCLEOTIDE SEQUENCE [LARGE SCALE GENOMIC DNA]</scope>
    <source>
        <strain evidence="2">Daus_M_001</strain>
        <tissue evidence="2">Leg muscle</tissue>
    </source>
</reference>
<evidence type="ECO:0000256" key="1">
    <source>
        <dbReference type="SAM" id="MobiDB-lite"/>
    </source>
</evidence>
<evidence type="ECO:0000313" key="2">
    <source>
        <dbReference type="EMBL" id="KAJ8891815.1"/>
    </source>
</evidence>
<keyword evidence="3" id="KW-1185">Reference proteome</keyword>
<comment type="caution">
    <text evidence="2">The sequence shown here is derived from an EMBL/GenBank/DDBJ whole genome shotgun (WGS) entry which is preliminary data.</text>
</comment>
<proteinExistence type="predicted"/>
<dbReference type="Proteomes" id="UP001159363">
    <property type="component" value="Chromosome 2"/>
</dbReference>
<name>A0ABQ9I599_9NEOP</name>
<organism evidence="2 3">
    <name type="scientific">Dryococelus australis</name>
    <dbReference type="NCBI Taxonomy" id="614101"/>
    <lineage>
        <taxon>Eukaryota</taxon>
        <taxon>Metazoa</taxon>
        <taxon>Ecdysozoa</taxon>
        <taxon>Arthropoda</taxon>
        <taxon>Hexapoda</taxon>
        <taxon>Insecta</taxon>
        <taxon>Pterygota</taxon>
        <taxon>Neoptera</taxon>
        <taxon>Polyneoptera</taxon>
        <taxon>Phasmatodea</taxon>
        <taxon>Verophasmatodea</taxon>
        <taxon>Anareolatae</taxon>
        <taxon>Phasmatidae</taxon>
        <taxon>Eurycanthinae</taxon>
        <taxon>Dryococelus</taxon>
    </lineage>
</organism>
<evidence type="ECO:0000313" key="3">
    <source>
        <dbReference type="Proteomes" id="UP001159363"/>
    </source>
</evidence>
<accession>A0ABQ9I599</accession>
<gene>
    <name evidence="2" type="ORF">PR048_004369</name>
</gene>
<feature type="region of interest" description="Disordered" evidence="1">
    <location>
        <begin position="189"/>
        <end position="219"/>
    </location>
</feature>
<sequence length="219" mass="22425">MEQRRNEGVDDTGDPQENPPTSGIVRHDSRLQGSGVSRPGIEPGLCLVGSERPNRSATVALGKLVGSGLVVTDGKPTRRSSGRTGDEIRVGNASESDPAGVDAALTEASGRLILPSCPLAINTAAPAPEGPVTPDNAISKTRALPAAPFTCLRPTHRPEDIYPVVDGVGKGCGCKLVLAQCCTHSAHAAGTSNQSGAGRNGIHCGHPRESGEAPITHVL</sequence>
<protein>
    <submittedName>
        <fullName evidence="2">Uncharacterized protein</fullName>
    </submittedName>
</protein>